<dbReference type="GO" id="GO:0016887">
    <property type="term" value="F:ATP hydrolysis activity"/>
    <property type="evidence" value="ECO:0007669"/>
    <property type="project" value="InterPro"/>
</dbReference>
<comment type="caution">
    <text evidence="22">The sequence shown here is derived from an EMBL/GenBank/DDBJ whole genome shotgun (WGS) entry which is preliminary data.</text>
</comment>
<dbReference type="Gene3D" id="3.40.50.1000">
    <property type="entry name" value="HAD superfamily/HAD-like"/>
    <property type="match status" value="1"/>
</dbReference>
<dbReference type="SUPFAM" id="SSF56784">
    <property type="entry name" value="HAD-like"/>
    <property type="match status" value="1"/>
</dbReference>
<dbReference type="Pfam" id="PF00690">
    <property type="entry name" value="Cation_ATPase_N"/>
    <property type="match status" value="1"/>
</dbReference>
<evidence type="ECO:0000256" key="3">
    <source>
        <dbReference type="ARBA" id="ARBA00006024"/>
    </source>
</evidence>
<evidence type="ECO:0000313" key="23">
    <source>
        <dbReference type="Proteomes" id="UP000316747"/>
    </source>
</evidence>
<keyword evidence="9" id="KW-0547">Nucleotide-binding</keyword>
<evidence type="ECO:0000256" key="9">
    <source>
        <dbReference type="ARBA" id="ARBA00022741"/>
    </source>
</evidence>
<comment type="subcellular location">
    <subcellularLocation>
        <location evidence="1">Cell membrane</location>
        <topology evidence="1">Multi-pass membrane protein</topology>
    </subcellularLocation>
</comment>
<evidence type="ECO:0000256" key="18">
    <source>
        <dbReference type="ARBA" id="ARBA00049360"/>
    </source>
</evidence>
<dbReference type="Pfam" id="PF00122">
    <property type="entry name" value="E1-E2_ATPase"/>
    <property type="match status" value="1"/>
</dbReference>
<dbReference type="Pfam" id="PF00689">
    <property type="entry name" value="Cation_ATPase_C"/>
    <property type="match status" value="1"/>
</dbReference>
<evidence type="ECO:0000256" key="12">
    <source>
        <dbReference type="ARBA" id="ARBA00022967"/>
    </source>
</evidence>
<dbReference type="InterPro" id="IPR023214">
    <property type="entry name" value="HAD_sf"/>
</dbReference>
<proteinExistence type="inferred from homology"/>
<dbReference type="Gene3D" id="3.40.1110.10">
    <property type="entry name" value="Calcium-transporting ATPase, cytoplasmic domain N"/>
    <property type="match status" value="1"/>
</dbReference>
<keyword evidence="12" id="KW-1278">Translocase</keyword>
<dbReference type="GO" id="GO:0005886">
    <property type="term" value="C:plasma membrane"/>
    <property type="evidence" value="ECO:0007669"/>
    <property type="project" value="UniProtKB-SubCell"/>
</dbReference>
<keyword evidence="8" id="KW-0479">Metal-binding</keyword>
<feature type="compositionally biased region" description="Acidic residues" evidence="19">
    <location>
        <begin position="470"/>
        <end position="483"/>
    </location>
</feature>
<evidence type="ECO:0000256" key="5">
    <source>
        <dbReference type="ARBA" id="ARBA00022448"/>
    </source>
</evidence>
<evidence type="ECO:0000256" key="16">
    <source>
        <dbReference type="ARBA" id="ARBA00023136"/>
    </source>
</evidence>
<dbReference type="Gene3D" id="2.70.150.10">
    <property type="entry name" value="Calcium-transporting ATPase, cytoplasmic transduction domain A"/>
    <property type="match status" value="1"/>
</dbReference>
<keyword evidence="14" id="KW-0186">Copper</keyword>
<comment type="similarity">
    <text evidence="3">Belongs to the cation transport ATPase (P-type) (TC 3.A.3) family. Type IB subfamily.</text>
</comment>
<name>A0A543HGS0_9MICO</name>
<dbReference type="Proteomes" id="UP000316747">
    <property type="component" value="Unassembled WGS sequence"/>
</dbReference>
<dbReference type="NCBIfam" id="TIGR01494">
    <property type="entry name" value="ATPase_P-type"/>
    <property type="match status" value="2"/>
</dbReference>
<dbReference type="GO" id="GO:0046872">
    <property type="term" value="F:metal ion binding"/>
    <property type="evidence" value="ECO:0007669"/>
    <property type="project" value="UniProtKB-KW"/>
</dbReference>
<sequence length="911" mass="94505">MERAVAAGPPEVSAGGLSASEVRKRLERDGPNVMPSPRPRSALVQLALQMVHFFAIVLWVAAGLALVAGMPQLAVAIAVVVVLNGVFAFAQEYRAERAGARLADLLPPRARVVRDGVVVEVSGTDLVVDDVVLLEAGDRVSADLHLDRAVSVAVDESMLTGESVTSRPVVGAVLRAGTFVVEGVGRGTVVATGGRTRLAEIAALTRAARRPPSPLSIQLHRIVTVVAVLAVATGVVAFGVSLLLGVEPGFGFLFAVGVTVALVPEGLLPTVTLSLARAAQLMAGRHALVRRLESVETLGSTTFVCTDKTGTLTRNEMNVVEVWTPSGAVTVTGHGYDPEGECRGDAAAAAAARELARSAVECVHGRAVQQDGRWQARGDPMEAAIHTLAVRLGAGASADVRIDRAFPFDPVLRRSAALAGGWLHVLGAPDSVLLDCADVSGRAIAEREVERLSAAGLRVLAVARRRLVEADGDGGPEASDDTDGSNATDENGDGRDAVSAQGRLEHSLELLGLVAMEDPPRAGVSDAVEVCRRAGIRVMMITGDHPATAEAIAREVGFLAGGPVLTAAELPADEQALAELVDVDGTVVARATPEDKLRIAAALQSRGHVVAMTGDGVNDGPALRAADIGVAMGASGTDVAREAADVVLLDDRFETIVAAIELGRATWSNVRRFLTYHLTDNVAELTPFVVWSLTLGHVPLALSVLQILALDIGTDLLPALALGAEPASARVMEGPLHKGALVDGVLVRRAFLVLGPAEAFVEMLVFVAVLVGGGWAYGATAGPELLALASGCAFATVVLGQLANAFACRSATRPVGRWSLRGNRLLLWAVGAEVAFLLVILGWPPVAALLGGTMPDPRGWALATLVVPVLLGADTVHKFVRRWGSNRRVRGSRGRSPAGAGTPSGAWPGRA</sequence>
<feature type="transmembrane region" description="Helical" evidence="20">
    <location>
        <begin position="859"/>
        <end position="880"/>
    </location>
</feature>
<dbReference type="InterPro" id="IPR008250">
    <property type="entry name" value="ATPase_P-typ_transduc_dom_A_sf"/>
</dbReference>
<dbReference type="PROSITE" id="PS00154">
    <property type="entry name" value="ATPASE_E1_E2"/>
    <property type="match status" value="1"/>
</dbReference>
<dbReference type="GO" id="GO:0005524">
    <property type="term" value="F:ATP binding"/>
    <property type="evidence" value="ECO:0007669"/>
    <property type="project" value="UniProtKB-KW"/>
</dbReference>
<dbReference type="FunFam" id="3.40.50.1000:FF:000144">
    <property type="entry name" value="copper-transporting ATPase 1 isoform X2"/>
    <property type="match status" value="1"/>
</dbReference>
<dbReference type="SUPFAM" id="SSF81660">
    <property type="entry name" value="Metal cation-transporting ATPase, ATP-binding domain N"/>
    <property type="match status" value="1"/>
</dbReference>
<keyword evidence="16 20" id="KW-0472">Membrane</keyword>
<comment type="catalytic activity">
    <reaction evidence="18">
        <text>ATP + H2O = ADP + phosphate + H(+)</text>
        <dbReference type="Rhea" id="RHEA:13065"/>
        <dbReference type="ChEBI" id="CHEBI:15377"/>
        <dbReference type="ChEBI" id="CHEBI:15378"/>
        <dbReference type="ChEBI" id="CHEBI:30616"/>
        <dbReference type="ChEBI" id="CHEBI:43474"/>
        <dbReference type="ChEBI" id="CHEBI:456216"/>
    </reaction>
</comment>
<evidence type="ECO:0000313" key="22">
    <source>
        <dbReference type="EMBL" id="TQM57520.1"/>
    </source>
</evidence>
<evidence type="ECO:0000256" key="19">
    <source>
        <dbReference type="SAM" id="MobiDB-lite"/>
    </source>
</evidence>
<dbReference type="InterPro" id="IPR006068">
    <property type="entry name" value="ATPase_P-typ_cation-transptr_C"/>
</dbReference>
<dbReference type="InterPro" id="IPR018303">
    <property type="entry name" value="ATPase_P-typ_P_site"/>
</dbReference>
<evidence type="ECO:0000256" key="1">
    <source>
        <dbReference type="ARBA" id="ARBA00004651"/>
    </source>
</evidence>
<feature type="transmembrane region" description="Helical" evidence="20">
    <location>
        <begin position="250"/>
        <end position="276"/>
    </location>
</feature>
<organism evidence="22 23">
    <name type="scientific">Humibacillus xanthopallidus</name>
    <dbReference type="NCBI Taxonomy" id="412689"/>
    <lineage>
        <taxon>Bacteria</taxon>
        <taxon>Bacillati</taxon>
        <taxon>Actinomycetota</taxon>
        <taxon>Actinomycetes</taxon>
        <taxon>Micrococcales</taxon>
        <taxon>Intrasporangiaceae</taxon>
        <taxon>Humibacillus</taxon>
    </lineage>
</organism>
<dbReference type="SUPFAM" id="SSF81665">
    <property type="entry name" value="Calcium ATPase, transmembrane domain M"/>
    <property type="match status" value="1"/>
</dbReference>
<dbReference type="PANTHER" id="PTHR43294">
    <property type="entry name" value="SODIUM/POTASSIUM-TRANSPORTING ATPASE SUBUNIT ALPHA"/>
    <property type="match status" value="1"/>
</dbReference>
<keyword evidence="23" id="KW-1185">Reference proteome</keyword>
<dbReference type="SFLD" id="SFLDF00027">
    <property type="entry name" value="p-type_atpase"/>
    <property type="match status" value="1"/>
</dbReference>
<dbReference type="InterPro" id="IPR023299">
    <property type="entry name" value="ATPase_P-typ_cyto_dom_N"/>
</dbReference>
<feature type="domain" description="Cation-transporting P-type ATPase N-terminal" evidence="21">
    <location>
        <begin position="4"/>
        <end position="70"/>
    </location>
</feature>
<dbReference type="PRINTS" id="PR00121">
    <property type="entry name" value="NAKATPASE"/>
</dbReference>
<evidence type="ECO:0000256" key="8">
    <source>
        <dbReference type="ARBA" id="ARBA00022723"/>
    </source>
</evidence>
<dbReference type="InterPro" id="IPR044492">
    <property type="entry name" value="P_typ_ATPase_HD_dom"/>
</dbReference>
<dbReference type="EMBL" id="VFPM01000004">
    <property type="protein sequence ID" value="TQM57520.1"/>
    <property type="molecule type" value="Genomic_DNA"/>
</dbReference>
<evidence type="ECO:0000256" key="7">
    <source>
        <dbReference type="ARBA" id="ARBA00022692"/>
    </source>
</evidence>
<keyword evidence="7 20" id="KW-0812">Transmembrane</keyword>
<dbReference type="SUPFAM" id="SSF81653">
    <property type="entry name" value="Calcium ATPase, transduction domain A"/>
    <property type="match status" value="1"/>
</dbReference>
<feature type="transmembrane region" description="Helical" evidence="20">
    <location>
        <begin position="825"/>
        <end position="847"/>
    </location>
</feature>
<dbReference type="GO" id="GO:0140581">
    <property type="term" value="F:P-type monovalent copper transporter activity"/>
    <property type="evidence" value="ECO:0007669"/>
    <property type="project" value="UniProtKB-EC"/>
</dbReference>
<dbReference type="AlphaFoldDB" id="A0A543HGS0"/>
<dbReference type="InterPro" id="IPR023298">
    <property type="entry name" value="ATPase_P-typ_TM_dom_sf"/>
</dbReference>
<evidence type="ECO:0000256" key="20">
    <source>
        <dbReference type="SAM" id="Phobius"/>
    </source>
</evidence>
<feature type="region of interest" description="Disordered" evidence="19">
    <location>
        <begin position="470"/>
        <end position="497"/>
    </location>
</feature>
<feature type="transmembrane region" description="Helical" evidence="20">
    <location>
        <begin position="46"/>
        <end position="67"/>
    </location>
</feature>
<dbReference type="SMART" id="SM00831">
    <property type="entry name" value="Cation_ATPase_N"/>
    <property type="match status" value="1"/>
</dbReference>
<dbReference type="PRINTS" id="PR00119">
    <property type="entry name" value="CATATPASE"/>
</dbReference>
<dbReference type="InterPro" id="IPR050510">
    <property type="entry name" value="Cation_transp_ATPase_P-type"/>
</dbReference>
<keyword evidence="10" id="KW-0187">Copper transport</keyword>
<keyword evidence="13 20" id="KW-1133">Transmembrane helix</keyword>
<feature type="transmembrane region" description="Helical" evidence="20">
    <location>
        <begin position="73"/>
        <end position="90"/>
    </location>
</feature>
<keyword evidence="11" id="KW-0067">ATP-binding</keyword>
<evidence type="ECO:0000256" key="14">
    <source>
        <dbReference type="ARBA" id="ARBA00023008"/>
    </source>
</evidence>
<dbReference type="InterPro" id="IPR004014">
    <property type="entry name" value="ATPase_P-typ_cation-transptr_N"/>
</dbReference>
<feature type="transmembrane region" description="Helical" evidence="20">
    <location>
        <begin position="219"/>
        <end position="244"/>
    </location>
</feature>
<feature type="transmembrane region" description="Helical" evidence="20">
    <location>
        <begin position="785"/>
        <end position="804"/>
    </location>
</feature>
<dbReference type="RefSeq" id="WP_141847029.1">
    <property type="nucleotide sequence ID" value="NZ_VFPM01000004.1"/>
</dbReference>
<comment type="similarity">
    <text evidence="2">Belongs to the cation transport ATPase (P-type) (TC 3.A.3) family. Type IIA subfamily.</text>
</comment>
<reference evidence="22 23" key="1">
    <citation type="submission" date="2019-06" db="EMBL/GenBank/DDBJ databases">
        <title>Genome sequencing of plant associated microbes to promote plant fitness in Sorghum bicolor and Oryza sativa.</title>
        <authorList>
            <person name="Coleman-Derr D."/>
        </authorList>
    </citation>
    <scope>NUCLEOTIDE SEQUENCE [LARGE SCALE GENOMIC DNA]</scope>
    <source>
        <strain evidence="22 23">KV-663</strain>
    </source>
</reference>
<feature type="transmembrane region" description="Helical" evidence="20">
    <location>
        <begin position="759"/>
        <end position="779"/>
    </location>
</feature>
<evidence type="ECO:0000256" key="10">
    <source>
        <dbReference type="ARBA" id="ARBA00022796"/>
    </source>
</evidence>
<evidence type="ECO:0000256" key="11">
    <source>
        <dbReference type="ARBA" id="ARBA00022840"/>
    </source>
</evidence>
<dbReference type="Gene3D" id="1.20.1110.10">
    <property type="entry name" value="Calcium-transporting ATPase, transmembrane domain"/>
    <property type="match status" value="1"/>
</dbReference>
<dbReference type="OrthoDB" id="9814270at2"/>
<evidence type="ECO:0000256" key="17">
    <source>
        <dbReference type="ARBA" id="ARBA00049289"/>
    </source>
</evidence>
<dbReference type="SFLD" id="SFLDG00002">
    <property type="entry name" value="C1.7:_P-type_atpase_like"/>
    <property type="match status" value="1"/>
</dbReference>
<dbReference type="SFLD" id="SFLDS00003">
    <property type="entry name" value="Haloacid_Dehalogenase"/>
    <property type="match status" value="1"/>
</dbReference>
<dbReference type="PANTHER" id="PTHR43294:SF21">
    <property type="entry name" value="CATION TRANSPORTING ATPASE"/>
    <property type="match status" value="1"/>
</dbReference>
<evidence type="ECO:0000256" key="2">
    <source>
        <dbReference type="ARBA" id="ARBA00005675"/>
    </source>
</evidence>
<protein>
    <recommendedName>
        <fullName evidence="4">P-type Cu(+) transporter</fullName>
        <ecNumber evidence="4">7.2.2.8</ecNumber>
    </recommendedName>
</protein>
<dbReference type="InterPro" id="IPR001757">
    <property type="entry name" value="P_typ_ATPase"/>
</dbReference>
<dbReference type="InterPro" id="IPR036412">
    <property type="entry name" value="HAD-like_sf"/>
</dbReference>
<comment type="catalytic activity">
    <reaction evidence="17">
        <text>Cu(+)(in) + ATP + H2O = Cu(+)(out) + ADP + phosphate + H(+)</text>
        <dbReference type="Rhea" id="RHEA:25792"/>
        <dbReference type="ChEBI" id="CHEBI:15377"/>
        <dbReference type="ChEBI" id="CHEBI:15378"/>
        <dbReference type="ChEBI" id="CHEBI:30616"/>
        <dbReference type="ChEBI" id="CHEBI:43474"/>
        <dbReference type="ChEBI" id="CHEBI:49552"/>
        <dbReference type="ChEBI" id="CHEBI:456216"/>
        <dbReference type="EC" id="7.2.2.8"/>
    </reaction>
</comment>
<dbReference type="EC" id="7.2.2.8" evidence="4"/>
<evidence type="ECO:0000256" key="15">
    <source>
        <dbReference type="ARBA" id="ARBA00023065"/>
    </source>
</evidence>
<accession>A0A543HGS0</accession>
<keyword evidence="5" id="KW-0813">Transport</keyword>
<keyword evidence="6" id="KW-1003">Cell membrane</keyword>
<evidence type="ECO:0000256" key="13">
    <source>
        <dbReference type="ARBA" id="ARBA00022989"/>
    </source>
</evidence>
<dbReference type="Pfam" id="PF00702">
    <property type="entry name" value="Hydrolase"/>
    <property type="match status" value="1"/>
</dbReference>
<gene>
    <name evidence="22" type="ORF">FBY41_4348</name>
</gene>
<dbReference type="InterPro" id="IPR059000">
    <property type="entry name" value="ATPase_P-type_domA"/>
</dbReference>
<evidence type="ECO:0000259" key="21">
    <source>
        <dbReference type="SMART" id="SM00831"/>
    </source>
</evidence>
<keyword evidence="15" id="KW-0406">Ion transport</keyword>
<evidence type="ECO:0000256" key="6">
    <source>
        <dbReference type="ARBA" id="ARBA00022475"/>
    </source>
</evidence>
<evidence type="ECO:0000256" key="4">
    <source>
        <dbReference type="ARBA" id="ARBA00012517"/>
    </source>
</evidence>
<feature type="region of interest" description="Disordered" evidence="19">
    <location>
        <begin position="888"/>
        <end position="911"/>
    </location>
</feature>